<gene>
    <name evidence="3" type="ORF">SH580_14695</name>
</gene>
<dbReference type="RefSeq" id="WP_319831596.1">
    <property type="nucleotide sequence ID" value="NZ_CP138858.1"/>
</dbReference>
<protein>
    <recommendedName>
        <fullName evidence="2">DUF7305 domain-containing protein</fullName>
    </recommendedName>
</protein>
<organism evidence="3 4">
    <name type="scientific">Coraliomargarita algicola</name>
    <dbReference type="NCBI Taxonomy" id="3092156"/>
    <lineage>
        <taxon>Bacteria</taxon>
        <taxon>Pseudomonadati</taxon>
        <taxon>Verrucomicrobiota</taxon>
        <taxon>Opitutia</taxon>
        <taxon>Puniceicoccales</taxon>
        <taxon>Coraliomargaritaceae</taxon>
        <taxon>Coraliomargarita</taxon>
    </lineage>
</organism>
<dbReference type="InterPro" id="IPR055729">
    <property type="entry name" value="DUF7305"/>
</dbReference>
<name>A0ABZ0RET7_9BACT</name>
<evidence type="ECO:0000256" key="1">
    <source>
        <dbReference type="SAM" id="Phobius"/>
    </source>
</evidence>
<evidence type="ECO:0000259" key="2">
    <source>
        <dbReference type="Pfam" id="PF23981"/>
    </source>
</evidence>
<dbReference type="Pfam" id="PF23981">
    <property type="entry name" value="DUF7305"/>
    <property type="match status" value="1"/>
</dbReference>
<sequence>MNYSISTKNRSRERGSALVTAMIFSFVVMTLMGSYLYLTTSEYRVSTRSYLLGASFNLAEGGVDRALHALSQADQSGWLSGTDADGRPYWAQRFGPYDLEGNIEGYINVVILNPNGSTPEIFSEGEAAGHVAGVVSKQVRVSLASGFYPFINGFNSKQGIVLKGNNVTFDSYDSRDGSYGWSNINSEITVATTSVESDAIDIGNADVYGYVATGGSQPNVGPNGSITTYYNPGEVDLSRITTDFYAEFPSISVPALNSPVRSMPSSGTIAGGDYELSSWSMSGRRTLRIAGDARIVVTGDISISGKSGIEVADGATVQIFAQGDISISGNGILNESEVPEQLLIFGTNTTAGGQAISISGNGYLAAAIYAPNAIVTLKGGGSSGRVYGAVAGYSAQLTGNSHFSYDEALEDYNIGGGVLEVAEWTELSGVGLTAMRLNMDDYNL</sequence>
<dbReference type="EMBL" id="CP138858">
    <property type="protein sequence ID" value="WPJ94680.1"/>
    <property type="molecule type" value="Genomic_DNA"/>
</dbReference>
<dbReference type="Proteomes" id="UP001324993">
    <property type="component" value="Chromosome"/>
</dbReference>
<keyword evidence="1" id="KW-0812">Transmembrane</keyword>
<evidence type="ECO:0000313" key="4">
    <source>
        <dbReference type="Proteomes" id="UP001324993"/>
    </source>
</evidence>
<accession>A0ABZ0RET7</accession>
<feature type="transmembrane region" description="Helical" evidence="1">
    <location>
        <begin position="16"/>
        <end position="38"/>
    </location>
</feature>
<evidence type="ECO:0000313" key="3">
    <source>
        <dbReference type="EMBL" id="WPJ94680.1"/>
    </source>
</evidence>
<keyword evidence="1" id="KW-1133">Transmembrane helix</keyword>
<feature type="domain" description="DUF7305" evidence="2">
    <location>
        <begin position="268"/>
        <end position="411"/>
    </location>
</feature>
<keyword evidence="1" id="KW-0472">Membrane</keyword>
<reference evidence="3 4" key="1">
    <citation type="submission" date="2023-11" db="EMBL/GenBank/DDBJ databases">
        <title>Coraliomargarita sp. nov., isolated from marine algae.</title>
        <authorList>
            <person name="Lee J.K."/>
            <person name="Baek J.H."/>
            <person name="Kim J.M."/>
            <person name="Choi D.G."/>
            <person name="Jeon C.O."/>
        </authorList>
    </citation>
    <scope>NUCLEOTIDE SEQUENCE [LARGE SCALE GENOMIC DNA]</scope>
    <source>
        <strain evidence="3 4">J2-16</strain>
    </source>
</reference>
<proteinExistence type="predicted"/>
<keyword evidence="4" id="KW-1185">Reference proteome</keyword>